<name>A0A1T5HED2_9BACT</name>
<gene>
    <name evidence="1" type="ORF">SAMN05660293_05419</name>
</gene>
<reference evidence="2" key="1">
    <citation type="submission" date="2017-02" db="EMBL/GenBank/DDBJ databases">
        <authorList>
            <person name="Varghese N."/>
            <person name="Submissions S."/>
        </authorList>
    </citation>
    <scope>NUCLEOTIDE SEQUENCE [LARGE SCALE GENOMIC DNA]</scope>
    <source>
        <strain evidence="2">DSM 22270</strain>
    </source>
</reference>
<dbReference type="AlphaFoldDB" id="A0A1T5HED2"/>
<evidence type="ECO:0000313" key="1">
    <source>
        <dbReference type="EMBL" id="SKC19067.1"/>
    </source>
</evidence>
<dbReference type="Proteomes" id="UP000190897">
    <property type="component" value="Unassembled WGS sequence"/>
</dbReference>
<dbReference type="STRING" id="651661.SAMN05660293_05419"/>
<sequence length="39" mass="4433">MRKPLLVPIARYAHFLKLLALLQPVLPAQLEKSDMFALS</sequence>
<keyword evidence="2" id="KW-1185">Reference proteome</keyword>
<protein>
    <submittedName>
        <fullName evidence="1">Uncharacterized protein</fullName>
    </submittedName>
</protein>
<organism evidence="1 2">
    <name type="scientific">Dyadobacter psychrophilus</name>
    <dbReference type="NCBI Taxonomy" id="651661"/>
    <lineage>
        <taxon>Bacteria</taxon>
        <taxon>Pseudomonadati</taxon>
        <taxon>Bacteroidota</taxon>
        <taxon>Cytophagia</taxon>
        <taxon>Cytophagales</taxon>
        <taxon>Spirosomataceae</taxon>
        <taxon>Dyadobacter</taxon>
    </lineage>
</organism>
<evidence type="ECO:0000313" key="2">
    <source>
        <dbReference type="Proteomes" id="UP000190897"/>
    </source>
</evidence>
<accession>A0A1T5HED2</accession>
<dbReference type="EMBL" id="FUZA01000012">
    <property type="protein sequence ID" value="SKC19067.1"/>
    <property type="molecule type" value="Genomic_DNA"/>
</dbReference>
<proteinExistence type="predicted"/>